<organism evidence="3 4">
    <name type="scientific">Pseudaquabacterium terrae</name>
    <dbReference type="NCBI Taxonomy" id="2732868"/>
    <lineage>
        <taxon>Bacteria</taxon>
        <taxon>Pseudomonadati</taxon>
        <taxon>Pseudomonadota</taxon>
        <taxon>Betaproteobacteria</taxon>
        <taxon>Burkholderiales</taxon>
        <taxon>Sphaerotilaceae</taxon>
        <taxon>Pseudaquabacterium</taxon>
    </lineage>
</organism>
<name>A0ABX2EQM8_9BURK</name>
<feature type="signal peptide" evidence="1">
    <location>
        <begin position="1"/>
        <end position="26"/>
    </location>
</feature>
<dbReference type="InterPro" id="IPR019223">
    <property type="entry name" value="DUF2147"/>
</dbReference>
<sequence>MSPASTFAARAAALALFLALSASTHAADPRGRFITASGNLEVDVAPCGEALCGTVSRVLANQSMSSPGAAMQAADGRDPLGLPILRGFVPAEFDAPAADGTREPRQWRGEVYNRENGKHYAALLSVDERGDLVLRAYVLLPLFGKTQVWTRVAAAAAAR</sequence>
<protein>
    <submittedName>
        <fullName evidence="3">DUF2147 domain-containing protein</fullName>
    </submittedName>
</protein>
<dbReference type="EMBL" id="JABRWJ010000009">
    <property type="protein sequence ID" value="NRF70941.1"/>
    <property type="molecule type" value="Genomic_DNA"/>
</dbReference>
<comment type="caution">
    <text evidence="3">The sequence shown here is derived from an EMBL/GenBank/DDBJ whole genome shotgun (WGS) entry which is preliminary data.</text>
</comment>
<reference evidence="3 4" key="1">
    <citation type="submission" date="2020-05" db="EMBL/GenBank/DDBJ databases">
        <title>Aquincola sp. isolate from soil.</title>
        <authorList>
            <person name="Han J."/>
            <person name="Kim D.-U."/>
        </authorList>
    </citation>
    <scope>NUCLEOTIDE SEQUENCE [LARGE SCALE GENOMIC DNA]</scope>
    <source>
        <strain evidence="3 4">S2</strain>
    </source>
</reference>
<dbReference type="Proteomes" id="UP000737171">
    <property type="component" value="Unassembled WGS sequence"/>
</dbReference>
<dbReference type="PANTHER" id="PTHR36919:SF2">
    <property type="entry name" value="BLL6627 PROTEIN"/>
    <property type="match status" value="1"/>
</dbReference>
<accession>A0ABX2EQM8</accession>
<dbReference type="Pfam" id="PF09917">
    <property type="entry name" value="DUF2147"/>
    <property type="match status" value="1"/>
</dbReference>
<feature type="chain" id="PRO_5046561448" evidence="1">
    <location>
        <begin position="27"/>
        <end position="159"/>
    </location>
</feature>
<evidence type="ECO:0000256" key="1">
    <source>
        <dbReference type="SAM" id="SignalP"/>
    </source>
</evidence>
<keyword evidence="4" id="KW-1185">Reference proteome</keyword>
<gene>
    <name evidence="3" type="ORF">HLB44_28440</name>
</gene>
<keyword evidence="1" id="KW-0732">Signal</keyword>
<evidence type="ECO:0000313" key="3">
    <source>
        <dbReference type="EMBL" id="NRF70941.1"/>
    </source>
</evidence>
<evidence type="ECO:0000313" key="4">
    <source>
        <dbReference type="Proteomes" id="UP000737171"/>
    </source>
</evidence>
<proteinExistence type="predicted"/>
<dbReference type="RefSeq" id="WP_173131047.1">
    <property type="nucleotide sequence ID" value="NZ_JABRWJ010000009.1"/>
</dbReference>
<dbReference type="PANTHER" id="PTHR36919">
    <property type="entry name" value="BLR1215 PROTEIN"/>
    <property type="match status" value="1"/>
</dbReference>
<feature type="domain" description="DUF2147" evidence="2">
    <location>
        <begin position="31"/>
        <end position="151"/>
    </location>
</feature>
<evidence type="ECO:0000259" key="2">
    <source>
        <dbReference type="Pfam" id="PF09917"/>
    </source>
</evidence>
<dbReference type="Gene3D" id="2.40.128.520">
    <property type="match status" value="1"/>
</dbReference>